<evidence type="ECO:0000259" key="11">
    <source>
        <dbReference type="Pfam" id="PF04928"/>
    </source>
</evidence>
<evidence type="ECO:0000256" key="6">
    <source>
        <dbReference type="ARBA" id="ARBA00022741"/>
    </source>
</evidence>
<feature type="compositionally biased region" description="Low complexity" evidence="10">
    <location>
        <begin position="212"/>
        <end position="221"/>
    </location>
</feature>
<evidence type="ECO:0000256" key="8">
    <source>
        <dbReference type="ARBA" id="ARBA00023242"/>
    </source>
</evidence>
<feature type="compositionally biased region" description="Low complexity" evidence="10">
    <location>
        <begin position="122"/>
        <end position="131"/>
    </location>
</feature>
<feature type="compositionally biased region" description="Low complexity" evidence="10">
    <location>
        <begin position="60"/>
        <end position="72"/>
    </location>
</feature>
<feature type="domain" description="Poly(A) polymerase central" evidence="11">
    <location>
        <begin position="1823"/>
        <end position="1980"/>
    </location>
</feature>
<dbReference type="GO" id="GO:0005634">
    <property type="term" value="C:nucleus"/>
    <property type="evidence" value="ECO:0007669"/>
    <property type="project" value="UniProtKB-SubCell"/>
</dbReference>
<evidence type="ECO:0000256" key="5">
    <source>
        <dbReference type="ARBA" id="ARBA00022679"/>
    </source>
</evidence>
<keyword evidence="8" id="KW-0539">Nucleus</keyword>
<keyword evidence="4" id="KW-0507">mRNA processing</keyword>
<dbReference type="GO" id="GO:0005524">
    <property type="term" value="F:ATP binding"/>
    <property type="evidence" value="ECO:0007669"/>
    <property type="project" value="UniProtKB-KW"/>
</dbReference>
<dbReference type="Proteomes" id="UP000887560">
    <property type="component" value="Unplaced"/>
</dbReference>
<dbReference type="SUPFAM" id="SSF81631">
    <property type="entry name" value="PAP/OAS1 substrate-binding domain"/>
    <property type="match status" value="1"/>
</dbReference>
<evidence type="ECO:0000256" key="2">
    <source>
        <dbReference type="ARBA" id="ARBA00010912"/>
    </source>
</evidence>
<dbReference type="SUPFAM" id="SSF81301">
    <property type="entry name" value="Nucleotidyltransferase"/>
    <property type="match status" value="1"/>
</dbReference>
<dbReference type="PANTHER" id="PTHR10682">
    <property type="entry name" value="POLY A POLYMERASE"/>
    <property type="match status" value="1"/>
</dbReference>
<feature type="region of interest" description="Disordered" evidence="10">
    <location>
        <begin position="58"/>
        <end position="95"/>
    </location>
</feature>
<keyword evidence="5" id="KW-0808">Transferase</keyword>
<dbReference type="Gene3D" id="1.10.1410.10">
    <property type="match status" value="1"/>
</dbReference>
<keyword evidence="7" id="KW-0067">ATP-binding</keyword>
<dbReference type="GO" id="GO:0006397">
    <property type="term" value="P:mRNA processing"/>
    <property type="evidence" value="ECO:0007669"/>
    <property type="project" value="UniProtKB-KW"/>
</dbReference>
<reference evidence="13" key="1">
    <citation type="submission" date="2022-11" db="UniProtKB">
        <authorList>
            <consortium name="WormBaseParasite"/>
        </authorList>
    </citation>
    <scope>IDENTIFICATION</scope>
</reference>
<keyword evidence="6" id="KW-0547">Nucleotide-binding</keyword>
<evidence type="ECO:0000256" key="4">
    <source>
        <dbReference type="ARBA" id="ARBA00022664"/>
    </source>
</evidence>
<feature type="region of interest" description="Disordered" evidence="10">
    <location>
        <begin position="113"/>
        <end position="134"/>
    </location>
</feature>
<dbReference type="InterPro" id="IPR007012">
    <property type="entry name" value="PolA_pol_cen_dom"/>
</dbReference>
<organism evidence="12 13">
    <name type="scientific">Meloidogyne floridensis</name>
    <dbReference type="NCBI Taxonomy" id="298350"/>
    <lineage>
        <taxon>Eukaryota</taxon>
        <taxon>Metazoa</taxon>
        <taxon>Ecdysozoa</taxon>
        <taxon>Nematoda</taxon>
        <taxon>Chromadorea</taxon>
        <taxon>Rhabditida</taxon>
        <taxon>Tylenchina</taxon>
        <taxon>Tylenchomorpha</taxon>
        <taxon>Tylenchoidea</taxon>
        <taxon>Meloidogynidae</taxon>
        <taxon>Meloidogyninae</taxon>
        <taxon>Meloidogyne</taxon>
    </lineage>
</organism>
<dbReference type="WBParaSite" id="scf7180000424820.g14077">
    <property type="protein sequence ID" value="scf7180000424820.g14077"/>
    <property type="gene ID" value="scf7180000424820.g14077"/>
</dbReference>
<feature type="region of interest" description="Disordered" evidence="10">
    <location>
        <begin position="208"/>
        <end position="241"/>
    </location>
</feature>
<dbReference type="InterPro" id="IPR043519">
    <property type="entry name" value="NT_sf"/>
</dbReference>
<name>A0A915PH66_9BILA</name>
<evidence type="ECO:0000313" key="13">
    <source>
        <dbReference type="WBParaSite" id="scf7180000424820.g14077"/>
    </source>
</evidence>
<accession>A0A915PH66</accession>
<evidence type="ECO:0000256" key="10">
    <source>
        <dbReference type="SAM" id="MobiDB-lite"/>
    </source>
</evidence>
<dbReference type="GO" id="GO:1990817">
    <property type="term" value="F:poly(A) RNA polymerase activity"/>
    <property type="evidence" value="ECO:0007669"/>
    <property type="project" value="UniProtKB-EC"/>
</dbReference>
<keyword evidence="12" id="KW-1185">Reference proteome</keyword>
<evidence type="ECO:0000313" key="12">
    <source>
        <dbReference type="Proteomes" id="UP000887560"/>
    </source>
</evidence>
<evidence type="ECO:0000256" key="3">
    <source>
        <dbReference type="ARBA" id="ARBA00012388"/>
    </source>
</evidence>
<dbReference type="Gene3D" id="3.30.460.10">
    <property type="entry name" value="Beta Polymerase, domain 2"/>
    <property type="match status" value="1"/>
</dbReference>
<sequence length="2059" mass="241946">MRKKSQVEAKDNLAFLAEYYSKTFIKDSENKIEIDYKLFYEKSILILDSKIEEISRQIKSKAAPSKKASTKSSGKKKPKGGAGSTSQATEATSELDENFEKYKNLRDKINKGIENLDKAPGTESTPESTTSSRDKIIVLDNEEDNLAFAFLHINEVEAKDNLAFLAEYYSKTFIEDSENKIEIDYKLFYEKSILILDSKIEEISSQIKNKVAPPKKASTKSSGKKKPKGKASSISQTTEATSELDENFENYKKLRDKINKEIENLGKAPGKESNPESTTSSKGEIMALDNEKDNLAFAFLHINEVKKLLFKEDQPFKKSDSNVFAKEFYKLNDQNLINVKARMRKFLGNENMFMYLEMIFPVQMRIDLLDLEFKAYLYSLSILSEINPIKVVDIEAGLRLSKLFEIGLKDIGLKDKIEKDDDIKSEVSTTNVEESGTSEEKQEKKGSKKKKNKQEKNQEKTCLSEFFKEHKKLDVLSERQASLEEQRKEFIRFLGLRYCDEVAKSIKQKPGGMINTNKYSDQVTESLKVELTRDLLEIYNNDEKFKEEYLSLEIRGAKWRIIKFLQIEEILEEIFEKPKKHMDAYNLLKNGQNDEQILNVLTQIYLDYLKDPKGEEGKRRISLDILMSIYRMNDQMLTEFPKISKISWEYYVNMMIIFVSKIFNEIPADMMSRFVLFKNILYMIRKCSEEEKMTQDVPRLEGPSSLEKTESERGADSKSDVDPEALWFPLALFLEEASKPDVMVDRMYKLIEKSIESGSKIDPLLSDSTPPNSPSSIYELKYNVTDEKMSKYIENFEKLFHTEIELEKHAQLVDANGVFWYFETGIQNMLWDLNEEHPELLKLRNEWSLIDRKIHSEDTSLDQIMFARVMSTKINDIFRFFFVRVVQNPKLKLTEWWNDLVKKTINKMPQVGLFDDEMLTSFELLTSNEKINESYQRVKKLNVRQNILFYYLDWLIRKSPEISDMIRQRNNETSIMSSSSSYVYLYKSRKGRLLQLLNDENLIKLEEKFPTILHIEDMMDATRFYLYRKYSNPKLSTKESEEANEYQKQIRQSRSRNVEQIGSEKYLDKFFNWKHEKICHETSQLDKALEQQRKSMTEEHENFLYKKVADTEDKYMQKFKVEISTYPGSSTKMAKLIPHYRSMGDVQPDDLFYDDIIAKHHCFNAFKYDKDKLLNIASRIACLMIMWARWINVLLDLKDRPKDEGLSRSHLYRAWIRQRLPLQSKLDELFVLDISSLEKKEEEMARMQADLNEFVLEQLDKFIVFGNPDEILDKWREIEGGKEHKIEWNFEEYTKHINWIKGKVTEFLIHSVLNPPDIGAIEPEKRQFKNIQHILLIELPRYPEVREALRDFVGYSGIVRIIREFRWKAEVEYFGIIREEMDKVIQKEEEAQVDPEERRGHRWMMEGFEIASETSQGSSATKLKKKSKFIKRIRSKKLFPGESKRDRKKQLRKEKNSEKEKFLERIRARRVEQQEDDSAKTKENKSAFHDETFHKDLQNYLKTGDIQKQNFDPVLKELENTLDLAKDLVDYENKGEIKWLNEIKDKWDGKKIQILSSDVASISNNLEGFLNNLKDEIKENLLLRKALREYHSDLLNHKHKKWPISQKVKREMTEIIKNWIPWSHQNNEKPAPKGIAKFVLSGSHRLGAATIKSDIDGVILVPRKTYWQTHFEKDFFGNFDCISKKCVDREIKNNSEDDVKEENESLFCKLCENPHIENLRKIYGRVPIIRLKYAGFQFDLSFATLEEELLNKLFKDENSLNVKNLDEAIEKFREKMPDTFFEADNATILRLRLNTRLGMIFALSGVRSTLRFIELLDKNITKFKLAYITVKLWARNHFIYGGNFGFLNGSSLTVLVSKIVIENPNNSLISIIMELFEYLVEWFDLKSDEEKIIMVENPKDYENSRKVVDWNLNRELKQREEHFKNLLGEGYEKHSKVVWPIILPGFPTQNSGFNINSSTGLIMKNEMENGLDKFKTLQNQFKELMVNKNIDKSTDAEQIWKDWLYGGIFEEKYDTYLSIICHHTKLSIYGPQFCEFAETRIRLGLLSIVEYNNPNIEYC</sequence>
<evidence type="ECO:0000256" key="1">
    <source>
        <dbReference type="ARBA" id="ARBA00004123"/>
    </source>
</evidence>
<feature type="region of interest" description="Disordered" evidence="10">
    <location>
        <begin position="693"/>
        <end position="720"/>
    </location>
</feature>
<comment type="similarity">
    <text evidence="2">Belongs to the poly(A) polymerase family.</text>
</comment>
<comment type="subcellular location">
    <subcellularLocation>
        <location evidence="1">Nucleus</location>
    </subcellularLocation>
</comment>
<comment type="catalytic activity">
    <reaction evidence="9">
        <text>RNA(n) + ATP = RNA(n)-3'-adenine ribonucleotide + diphosphate</text>
        <dbReference type="Rhea" id="RHEA:11332"/>
        <dbReference type="Rhea" id="RHEA-COMP:14527"/>
        <dbReference type="Rhea" id="RHEA-COMP:17347"/>
        <dbReference type="ChEBI" id="CHEBI:30616"/>
        <dbReference type="ChEBI" id="CHEBI:33019"/>
        <dbReference type="ChEBI" id="CHEBI:140395"/>
        <dbReference type="ChEBI" id="CHEBI:173115"/>
        <dbReference type="EC" id="2.7.7.19"/>
    </reaction>
</comment>
<evidence type="ECO:0000256" key="7">
    <source>
        <dbReference type="ARBA" id="ARBA00022840"/>
    </source>
</evidence>
<evidence type="ECO:0000256" key="9">
    <source>
        <dbReference type="ARBA" id="ARBA00048830"/>
    </source>
</evidence>
<proteinExistence type="inferred from homology"/>
<feature type="region of interest" description="Disordered" evidence="10">
    <location>
        <begin position="424"/>
        <end position="456"/>
    </location>
</feature>
<dbReference type="EC" id="2.7.7.19" evidence="3"/>
<protein>
    <recommendedName>
        <fullName evidence="3">polynucleotide adenylyltransferase</fullName>
        <ecNumber evidence="3">2.7.7.19</ecNumber>
    </recommendedName>
</protein>
<feature type="compositionally biased region" description="Basic and acidic residues" evidence="10">
    <location>
        <begin position="707"/>
        <end position="720"/>
    </location>
</feature>
<dbReference type="Pfam" id="PF04928">
    <property type="entry name" value="PAP_central"/>
    <property type="match status" value="1"/>
</dbReference>
<dbReference type="PANTHER" id="PTHR10682:SF10">
    <property type="entry name" value="POLYNUCLEOTIDE ADENYLYLTRANSFERASE"/>
    <property type="match status" value="1"/>
</dbReference>